<protein>
    <submittedName>
        <fullName evidence="2">Uncharacterized protein</fullName>
    </submittedName>
</protein>
<accession>A0A0L0W1E4</accession>
<keyword evidence="3" id="KW-1185">Reference proteome</keyword>
<comment type="caution">
    <text evidence="2">The sequence shown here is derived from an EMBL/GenBank/DDBJ whole genome shotgun (WGS) entry which is preliminary data.</text>
</comment>
<proteinExistence type="predicted"/>
<reference evidence="3" key="1">
    <citation type="submission" date="2014-03" db="EMBL/GenBank/DDBJ databases">
        <title>The Genome Sequence of Puccinia striiformis f. sp. tritici PST-78.</title>
        <authorList>
            <consortium name="The Broad Institute Genome Sequencing Platform"/>
            <person name="Cuomo C."/>
            <person name="Hulbert S."/>
            <person name="Chen X."/>
            <person name="Walker B."/>
            <person name="Young S.K."/>
            <person name="Zeng Q."/>
            <person name="Gargeya S."/>
            <person name="Fitzgerald M."/>
            <person name="Haas B."/>
            <person name="Abouelleil A."/>
            <person name="Alvarado L."/>
            <person name="Arachchi H.M."/>
            <person name="Berlin A.M."/>
            <person name="Chapman S.B."/>
            <person name="Goldberg J."/>
            <person name="Griggs A."/>
            <person name="Gujja S."/>
            <person name="Hansen M."/>
            <person name="Howarth C."/>
            <person name="Imamovic A."/>
            <person name="Larimer J."/>
            <person name="McCowan C."/>
            <person name="Montmayeur A."/>
            <person name="Murphy C."/>
            <person name="Neiman D."/>
            <person name="Pearson M."/>
            <person name="Priest M."/>
            <person name="Roberts A."/>
            <person name="Saif S."/>
            <person name="Shea T."/>
            <person name="Sisk P."/>
            <person name="Sykes S."/>
            <person name="Wortman J."/>
            <person name="Nusbaum C."/>
            <person name="Birren B."/>
        </authorList>
    </citation>
    <scope>NUCLEOTIDE SEQUENCE [LARGE SCALE GENOMIC DNA]</scope>
    <source>
        <strain evidence="3">race PST-78</strain>
    </source>
</reference>
<dbReference type="EMBL" id="AJIL01000008">
    <property type="protein sequence ID" value="KNF05297.1"/>
    <property type="molecule type" value="Genomic_DNA"/>
</dbReference>
<evidence type="ECO:0000256" key="1">
    <source>
        <dbReference type="SAM" id="MobiDB-lite"/>
    </source>
</evidence>
<evidence type="ECO:0000313" key="2">
    <source>
        <dbReference type="EMBL" id="KNF05297.1"/>
    </source>
</evidence>
<name>A0A0L0W1E4_9BASI</name>
<sequence length="166" mass="18407">MFNTLTVGLADTRSNYERETSSGDDESSLSELEAADDTEDSDSLNLGNIKQPASNEDEGDRYTSIDSQESLTKFCAIARKLRYSPNSKAEFIEILSIIRCKDAMYYLEQSDINLAQDLAAILNLFYEITQQVSISCSPRLSNAVVFVNQITEHLSSAISSPTYPPL</sequence>
<dbReference type="Proteomes" id="UP000054564">
    <property type="component" value="Unassembled WGS sequence"/>
</dbReference>
<feature type="region of interest" description="Disordered" evidence="1">
    <location>
        <begin position="1"/>
        <end position="63"/>
    </location>
</feature>
<organism evidence="2 3">
    <name type="scientific">Puccinia striiformis f. sp. tritici PST-78</name>
    <dbReference type="NCBI Taxonomy" id="1165861"/>
    <lineage>
        <taxon>Eukaryota</taxon>
        <taxon>Fungi</taxon>
        <taxon>Dikarya</taxon>
        <taxon>Basidiomycota</taxon>
        <taxon>Pucciniomycotina</taxon>
        <taxon>Pucciniomycetes</taxon>
        <taxon>Pucciniales</taxon>
        <taxon>Pucciniaceae</taxon>
        <taxon>Puccinia</taxon>
    </lineage>
</organism>
<evidence type="ECO:0000313" key="3">
    <source>
        <dbReference type="Proteomes" id="UP000054564"/>
    </source>
</evidence>
<gene>
    <name evidence="2" type="ORF">PSTG_01511</name>
</gene>
<feature type="compositionally biased region" description="Polar residues" evidence="1">
    <location>
        <begin position="43"/>
        <end position="54"/>
    </location>
</feature>
<dbReference type="AlphaFoldDB" id="A0A0L0W1E4"/>
<feature type="compositionally biased region" description="Acidic residues" evidence="1">
    <location>
        <begin position="22"/>
        <end position="42"/>
    </location>
</feature>